<sequence length="69" mass="7507">MENYKNTKQYHFTYGTAFIGRIRRGFVPQTPASDIGGGFGGGRGSNPPTAPDQGQHVGQTALHIYIQQI</sequence>
<feature type="region of interest" description="Disordered" evidence="1">
    <location>
        <begin position="30"/>
        <end position="56"/>
    </location>
</feature>
<feature type="compositionally biased region" description="Gly residues" evidence="1">
    <location>
        <begin position="35"/>
        <end position="44"/>
    </location>
</feature>
<proteinExistence type="predicted"/>
<gene>
    <name evidence="2" type="ORF">FRX31_026273</name>
</gene>
<dbReference type="EMBL" id="JABWDY010032505">
    <property type="protein sequence ID" value="KAF5184139.1"/>
    <property type="molecule type" value="Genomic_DNA"/>
</dbReference>
<evidence type="ECO:0000256" key="1">
    <source>
        <dbReference type="SAM" id="MobiDB-lite"/>
    </source>
</evidence>
<accession>A0A7J6VGB2</accession>
<comment type="caution">
    <text evidence="2">The sequence shown here is derived from an EMBL/GenBank/DDBJ whole genome shotgun (WGS) entry which is preliminary data.</text>
</comment>
<name>A0A7J6VGB2_THATH</name>
<organism evidence="2 3">
    <name type="scientific">Thalictrum thalictroides</name>
    <name type="common">Rue-anemone</name>
    <name type="synonym">Anemone thalictroides</name>
    <dbReference type="NCBI Taxonomy" id="46969"/>
    <lineage>
        <taxon>Eukaryota</taxon>
        <taxon>Viridiplantae</taxon>
        <taxon>Streptophyta</taxon>
        <taxon>Embryophyta</taxon>
        <taxon>Tracheophyta</taxon>
        <taxon>Spermatophyta</taxon>
        <taxon>Magnoliopsida</taxon>
        <taxon>Ranunculales</taxon>
        <taxon>Ranunculaceae</taxon>
        <taxon>Thalictroideae</taxon>
        <taxon>Thalictrum</taxon>
    </lineage>
</organism>
<evidence type="ECO:0000313" key="3">
    <source>
        <dbReference type="Proteomes" id="UP000554482"/>
    </source>
</evidence>
<protein>
    <submittedName>
        <fullName evidence="2">Uncharacterized protein</fullName>
    </submittedName>
</protein>
<dbReference type="Proteomes" id="UP000554482">
    <property type="component" value="Unassembled WGS sequence"/>
</dbReference>
<evidence type="ECO:0000313" key="2">
    <source>
        <dbReference type="EMBL" id="KAF5184139.1"/>
    </source>
</evidence>
<reference evidence="2 3" key="1">
    <citation type="submission" date="2020-06" db="EMBL/GenBank/DDBJ databases">
        <title>Transcriptomic and genomic resources for Thalictrum thalictroides and T. hernandezii: Facilitating candidate gene discovery in an emerging model plant lineage.</title>
        <authorList>
            <person name="Arias T."/>
            <person name="Riano-Pachon D.M."/>
            <person name="Di Stilio V.S."/>
        </authorList>
    </citation>
    <scope>NUCLEOTIDE SEQUENCE [LARGE SCALE GENOMIC DNA]</scope>
    <source>
        <strain evidence="3">cv. WT478/WT964</strain>
        <tissue evidence="2">Leaves</tissue>
    </source>
</reference>
<dbReference type="AlphaFoldDB" id="A0A7J6VGB2"/>
<keyword evidence="3" id="KW-1185">Reference proteome</keyword>